<reference evidence="1" key="2">
    <citation type="submission" date="2022-09" db="EMBL/GenBank/DDBJ databases">
        <title>Biosynthetic gene clusters of Dactylosporangioum fulvum.</title>
        <authorList>
            <person name="Caradec T."/>
        </authorList>
    </citation>
    <scope>NUCLEOTIDE SEQUENCE</scope>
    <source>
        <strain evidence="1">NRRL B-16292</strain>
    </source>
</reference>
<dbReference type="EMBL" id="CP073720">
    <property type="protein sequence ID" value="UWP84856.1"/>
    <property type="molecule type" value="Genomic_DNA"/>
</dbReference>
<dbReference type="PANTHER" id="PTHR40053">
    <property type="entry name" value="SPORULATION-CONTROL PROTEIN SPO0M"/>
    <property type="match status" value="1"/>
</dbReference>
<dbReference type="InterPro" id="IPR009776">
    <property type="entry name" value="Spore_0_M"/>
</dbReference>
<dbReference type="Pfam" id="PF07070">
    <property type="entry name" value="Spo0M"/>
    <property type="match status" value="1"/>
</dbReference>
<keyword evidence="2" id="KW-1185">Reference proteome</keyword>
<protein>
    <submittedName>
        <fullName evidence="1">Sporulation protein</fullName>
    </submittedName>
</protein>
<sequence length="258" mass="28748">MVFKSLRRALGVGGPTVDTVLQRPDVRPGELLAGQVLFAGGEHEVEIERIVVALVTRVEVETGDGEYDSTVEFQRQQLTGGFRLAPGMRHGVPFQLPVPWETPITHMYGQRLPGMAIGVRTELEVARAVDKGDLDPINVHPLPTQAAVLAAFVELGFQFKSADLERGFIYGAHQTLPFYQEIEFWAAPQYQGQVIEVELTFVTDPHGMEIILELDKRRGGHDAISRFKIGHAQAGAVDWPRHVDGWMRQTTRNRFGDT</sequence>
<evidence type="ECO:0000313" key="2">
    <source>
        <dbReference type="Proteomes" id="UP001059617"/>
    </source>
</evidence>
<organism evidence="1 2">
    <name type="scientific">Dactylosporangium fulvum</name>
    <dbReference type="NCBI Taxonomy" id="53359"/>
    <lineage>
        <taxon>Bacteria</taxon>
        <taxon>Bacillati</taxon>
        <taxon>Actinomycetota</taxon>
        <taxon>Actinomycetes</taxon>
        <taxon>Micromonosporales</taxon>
        <taxon>Micromonosporaceae</taxon>
        <taxon>Dactylosporangium</taxon>
    </lineage>
</organism>
<name>A0ABY5W6Y3_9ACTN</name>
<accession>A0ABY5W6Y3</accession>
<evidence type="ECO:0000313" key="1">
    <source>
        <dbReference type="EMBL" id="UWP84856.1"/>
    </source>
</evidence>
<dbReference type="Proteomes" id="UP001059617">
    <property type="component" value="Chromosome"/>
</dbReference>
<gene>
    <name evidence="1" type="ORF">Dfulv_11735</name>
</gene>
<dbReference type="RefSeq" id="WP_259862838.1">
    <property type="nucleotide sequence ID" value="NZ_BAAAST010000132.1"/>
</dbReference>
<reference evidence="1" key="1">
    <citation type="submission" date="2021-04" db="EMBL/GenBank/DDBJ databases">
        <authorList>
            <person name="Hartkoorn R.C."/>
            <person name="Beaudoing E."/>
            <person name="Hot D."/>
        </authorList>
    </citation>
    <scope>NUCLEOTIDE SEQUENCE</scope>
    <source>
        <strain evidence="1">NRRL B-16292</strain>
    </source>
</reference>
<dbReference type="PANTHER" id="PTHR40053:SF1">
    <property type="entry name" value="SPORULATION-CONTROL PROTEIN SPO0M"/>
    <property type="match status" value="1"/>
</dbReference>
<proteinExistence type="predicted"/>